<accession>A0A7S3QC14</accession>
<dbReference type="CDD" id="cd00067">
    <property type="entry name" value="GAL4"/>
    <property type="match status" value="1"/>
</dbReference>
<feature type="compositionally biased region" description="Polar residues" evidence="1">
    <location>
        <begin position="63"/>
        <end position="72"/>
    </location>
</feature>
<dbReference type="Gene3D" id="4.10.240.10">
    <property type="entry name" value="Zn(2)-C6 fungal-type DNA-binding domain"/>
    <property type="match status" value="1"/>
</dbReference>
<name>A0A7S3QC14_9STRA</name>
<evidence type="ECO:0000256" key="1">
    <source>
        <dbReference type="SAM" id="MobiDB-lite"/>
    </source>
</evidence>
<dbReference type="SUPFAM" id="SSF57701">
    <property type="entry name" value="Zn2/Cys6 DNA-binding domain"/>
    <property type="match status" value="1"/>
</dbReference>
<dbReference type="EMBL" id="HBIO01022854">
    <property type="protein sequence ID" value="CAE0472703.1"/>
    <property type="molecule type" value="Transcribed_RNA"/>
</dbReference>
<feature type="compositionally biased region" description="Polar residues" evidence="1">
    <location>
        <begin position="79"/>
        <end position="92"/>
    </location>
</feature>
<feature type="compositionally biased region" description="Acidic residues" evidence="1">
    <location>
        <begin position="1"/>
        <end position="15"/>
    </location>
</feature>
<dbReference type="GO" id="GO:0000981">
    <property type="term" value="F:DNA-binding transcription factor activity, RNA polymerase II-specific"/>
    <property type="evidence" value="ECO:0007669"/>
    <property type="project" value="InterPro"/>
</dbReference>
<feature type="region of interest" description="Disordered" evidence="1">
    <location>
        <begin position="1"/>
        <end position="100"/>
    </location>
</feature>
<dbReference type="AlphaFoldDB" id="A0A7S3QC14"/>
<dbReference type="Pfam" id="PF00172">
    <property type="entry name" value="Zn_clus"/>
    <property type="match status" value="1"/>
</dbReference>
<dbReference type="InterPro" id="IPR036864">
    <property type="entry name" value="Zn2-C6_fun-type_DNA-bd_sf"/>
</dbReference>
<protein>
    <recommendedName>
        <fullName evidence="2">Zn(2)-C6 fungal-type domain-containing protein</fullName>
    </recommendedName>
</protein>
<evidence type="ECO:0000259" key="2">
    <source>
        <dbReference type="PROSITE" id="PS50048"/>
    </source>
</evidence>
<dbReference type="InterPro" id="IPR001138">
    <property type="entry name" value="Zn2Cys6_DnaBD"/>
</dbReference>
<feature type="compositionally biased region" description="Pro residues" evidence="1">
    <location>
        <begin position="46"/>
        <end position="62"/>
    </location>
</feature>
<proteinExistence type="predicted"/>
<feature type="region of interest" description="Disordered" evidence="1">
    <location>
        <begin position="119"/>
        <end position="142"/>
    </location>
</feature>
<evidence type="ECO:0000313" key="3">
    <source>
        <dbReference type="EMBL" id="CAE0472703.1"/>
    </source>
</evidence>
<sequence>MSNMDTTDDQGEDSQQEVKVQAPADQQQQHLASEQAVSEIDASAPEPAPAPAPAPTSKPNPQDPSSQTNQPQVGPAVAASSSGPPGQSNGTKLETCAPAPTPNSVSIAAVTATAQGDTAQAVNKATVPAPAPDPAPDQTANNNTAQTAAKNVNVTCKPAPTAASTAASASATSILISNSDNTNTNESGIVLCSACDRCRSRKTKCDGNRPCSSCIAKYKKKHKITSIENIDPSLFECAYSPAKRRGPIPGAKAAQMMANGTTAATTGKRKRGKHDGMFVGVGGGTGVMDAVSSKVVHEHPDDLMDKLRDLVEKLASHRQDFKSRGDALPAIFHKTVDNEVATIIETCEEVLNTTSNAAGDFLHDLHVIEPEMGDVQKVVAAYPQSLLFKDVDGNLPIQNASASREGIKYIPLLAKEAIERGSINVGDDRGGLFLPTGEMQASGGSSSDSDADCGGNNSANVLQRMVWSSHDRAEELMSHDEQCALSLKELGVSNLLRHDDVKGHNLLHRCYNSNYTKRLEYLLLLDPSLISTPNSSGDVPMNIASSVIDDGIRVFATVLKVGMIHHPKQAGFLFHTNNYKQKALYMAVATFGKENVMKSIKETITEQTVTEMSLPILHKVFCHTPEFANEFVTMYPGLTQVQDKKGRFLSHIALQRGIKLSAENFNAVHCRHPQLLEKKDPLTGVYAFLLAAASRETRNGVGGKQHGEETDLNDVFKLLVSHPGVIGKVEVVSV</sequence>
<feature type="domain" description="Zn(2)-C6 fungal-type" evidence="2">
    <location>
        <begin position="194"/>
        <end position="239"/>
    </location>
</feature>
<organism evidence="3">
    <name type="scientific">Chaetoceros debilis</name>
    <dbReference type="NCBI Taxonomy" id="122233"/>
    <lineage>
        <taxon>Eukaryota</taxon>
        <taxon>Sar</taxon>
        <taxon>Stramenopiles</taxon>
        <taxon>Ochrophyta</taxon>
        <taxon>Bacillariophyta</taxon>
        <taxon>Coscinodiscophyceae</taxon>
        <taxon>Chaetocerotophycidae</taxon>
        <taxon>Chaetocerotales</taxon>
        <taxon>Chaetocerotaceae</taxon>
        <taxon>Chaetoceros</taxon>
    </lineage>
</organism>
<dbReference type="GO" id="GO:0008270">
    <property type="term" value="F:zinc ion binding"/>
    <property type="evidence" value="ECO:0007669"/>
    <property type="project" value="InterPro"/>
</dbReference>
<dbReference type="PROSITE" id="PS50048">
    <property type="entry name" value="ZN2_CY6_FUNGAL_2"/>
    <property type="match status" value="1"/>
</dbReference>
<reference evidence="3" key="1">
    <citation type="submission" date="2021-01" db="EMBL/GenBank/DDBJ databases">
        <authorList>
            <person name="Corre E."/>
            <person name="Pelletier E."/>
            <person name="Niang G."/>
            <person name="Scheremetjew M."/>
            <person name="Finn R."/>
            <person name="Kale V."/>
            <person name="Holt S."/>
            <person name="Cochrane G."/>
            <person name="Meng A."/>
            <person name="Brown T."/>
            <person name="Cohen L."/>
        </authorList>
    </citation>
    <scope>NUCLEOTIDE SEQUENCE</scope>
    <source>
        <strain evidence="3">MM31A-1</strain>
    </source>
</reference>
<gene>
    <name evidence="3" type="ORF">CDEB00056_LOCUS17556</name>
</gene>
<feature type="compositionally biased region" description="Polar residues" evidence="1">
    <location>
        <begin position="24"/>
        <end position="36"/>
    </location>
</feature>